<organism evidence="3 4">
    <name type="scientific">Nannochloropsis gaditana</name>
    <dbReference type="NCBI Taxonomy" id="72520"/>
    <lineage>
        <taxon>Eukaryota</taxon>
        <taxon>Sar</taxon>
        <taxon>Stramenopiles</taxon>
        <taxon>Ochrophyta</taxon>
        <taxon>Eustigmatophyceae</taxon>
        <taxon>Eustigmatales</taxon>
        <taxon>Monodopsidaceae</taxon>
        <taxon>Nannochloropsis</taxon>
    </lineage>
</organism>
<evidence type="ECO:0000256" key="2">
    <source>
        <dbReference type="SAM" id="Phobius"/>
    </source>
</evidence>
<dbReference type="EMBL" id="AZIL01000801">
    <property type="protein sequence ID" value="EWM25976.1"/>
    <property type="molecule type" value="Genomic_DNA"/>
</dbReference>
<evidence type="ECO:0000313" key="4">
    <source>
        <dbReference type="Proteomes" id="UP000019335"/>
    </source>
</evidence>
<keyword evidence="2" id="KW-0472">Membrane</keyword>
<feature type="region of interest" description="Disordered" evidence="1">
    <location>
        <begin position="153"/>
        <end position="172"/>
    </location>
</feature>
<proteinExistence type="predicted"/>
<gene>
    <name evidence="3" type="primary">CAS</name>
    <name evidence="3" type="ORF">Naga_100315g4</name>
</gene>
<feature type="transmembrane region" description="Helical" evidence="2">
    <location>
        <begin position="27"/>
        <end position="49"/>
    </location>
</feature>
<evidence type="ECO:0000256" key="1">
    <source>
        <dbReference type="SAM" id="MobiDB-lite"/>
    </source>
</evidence>
<dbReference type="OrthoDB" id="192024at2759"/>
<comment type="caution">
    <text evidence="3">The sequence shown here is derived from an EMBL/GenBank/DDBJ whole genome shotgun (WGS) entry which is preliminary data.</text>
</comment>
<accession>W7TZB6</accession>
<keyword evidence="4" id="KW-1185">Reference proteome</keyword>
<keyword evidence="2" id="KW-0812">Transmembrane</keyword>
<keyword evidence="2" id="KW-1133">Transmembrane helix</keyword>
<sequence length="189" mass="20957">MVQREAMPGFWQTLLEKRGSSNGDACVMLPLLATILCILGASIYSSYIARPTSYPGGPRAQKQKRRAAWLPRSSIFSPGWVFAEAETSVAVTEREVLTLLGEPVPLTGEAAGRQTWHWDPKKGKDLAGRKADYSFSAARNPNSADKVFRTQQVNQWKGPRPNSKSRPKTAREAAHKAMAYYQMLQCEDG</sequence>
<protein>
    <submittedName>
        <fullName evidence="3">Cycloartenol synthase</fullName>
    </submittedName>
</protein>
<reference evidence="3 4" key="1">
    <citation type="journal article" date="2014" name="Mol. Plant">
        <title>Chromosome Scale Genome Assembly and Transcriptome Profiling of Nannochloropsis gaditana in Nitrogen Depletion.</title>
        <authorList>
            <person name="Corteggiani Carpinelli E."/>
            <person name="Telatin A."/>
            <person name="Vitulo N."/>
            <person name="Forcato C."/>
            <person name="D'Angelo M."/>
            <person name="Schiavon R."/>
            <person name="Vezzi A."/>
            <person name="Giacometti G.M."/>
            <person name="Morosinotto T."/>
            <person name="Valle G."/>
        </authorList>
    </citation>
    <scope>NUCLEOTIDE SEQUENCE [LARGE SCALE GENOMIC DNA]</scope>
    <source>
        <strain evidence="3 4">B-31</strain>
    </source>
</reference>
<dbReference type="Proteomes" id="UP000019335">
    <property type="component" value="Chromosome 10"/>
</dbReference>
<name>W7TZB6_9STRA</name>
<dbReference type="AlphaFoldDB" id="W7TZB6"/>
<evidence type="ECO:0000313" key="3">
    <source>
        <dbReference type="EMBL" id="EWM25976.1"/>
    </source>
</evidence>